<evidence type="ECO:0000313" key="2">
    <source>
        <dbReference type="Proteomes" id="UP000276133"/>
    </source>
</evidence>
<gene>
    <name evidence="1" type="ORF">BpHYR1_033082</name>
</gene>
<dbReference type="EMBL" id="REGN01003317">
    <property type="protein sequence ID" value="RNA23283.1"/>
    <property type="molecule type" value="Genomic_DNA"/>
</dbReference>
<protein>
    <submittedName>
        <fullName evidence="1">Uncharacterized protein</fullName>
    </submittedName>
</protein>
<evidence type="ECO:0000313" key="1">
    <source>
        <dbReference type="EMBL" id="RNA23283.1"/>
    </source>
</evidence>
<keyword evidence="2" id="KW-1185">Reference proteome</keyword>
<accession>A0A3M7RI87</accession>
<name>A0A3M7RI87_BRAPC</name>
<reference evidence="1 2" key="1">
    <citation type="journal article" date="2018" name="Sci. Rep.">
        <title>Genomic signatures of local adaptation to the degree of environmental predictability in rotifers.</title>
        <authorList>
            <person name="Franch-Gras L."/>
            <person name="Hahn C."/>
            <person name="Garcia-Roger E.M."/>
            <person name="Carmona M.J."/>
            <person name="Serra M."/>
            <person name="Gomez A."/>
        </authorList>
    </citation>
    <scope>NUCLEOTIDE SEQUENCE [LARGE SCALE GENOMIC DNA]</scope>
    <source>
        <strain evidence="1">HYR1</strain>
    </source>
</reference>
<comment type="caution">
    <text evidence="1">The sequence shown here is derived from an EMBL/GenBank/DDBJ whole genome shotgun (WGS) entry which is preliminary data.</text>
</comment>
<organism evidence="1 2">
    <name type="scientific">Brachionus plicatilis</name>
    <name type="common">Marine rotifer</name>
    <name type="synonym">Brachionus muelleri</name>
    <dbReference type="NCBI Taxonomy" id="10195"/>
    <lineage>
        <taxon>Eukaryota</taxon>
        <taxon>Metazoa</taxon>
        <taxon>Spiralia</taxon>
        <taxon>Gnathifera</taxon>
        <taxon>Rotifera</taxon>
        <taxon>Eurotatoria</taxon>
        <taxon>Monogononta</taxon>
        <taxon>Pseudotrocha</taxon>
        <taxon>Ploima</taxon>
        <taxon>Brachionidae</taxon>
        <taxon>Brachionus</taxon>
    </lineage>
</organism>
<dbReference type="Proteomes" id="UP000276133">
    <property type="component" value="Unassembled WGS sequence"/>
</dbReference>
<proteinExistence type="predicted"/>
<dbReference type="AlphaFoldDB" id="A0A3M7RI87"/>
<sequence>MILLTCFIIIDSKSLNVHILILKNSNKIYKETTIQFIEVRVDLKLNIQKKVIKIQNKKRVAFLVVFKIYCKIESERIIVSINVNLQDYLNDFLMVCILQKIAEFLQSLAYCTNLYNIVRFAEPFLHNQKKNYKAFTFCTYSQLPKIDLEETFNEIISVGIRTSGHLTGQNFQKP</sequence>